<dbReference type="FunFam" id="3.30.160.60:FF:001732">
    <property type="entry name" value="Zgc:162936"/>
    <property type="match status" value="1"/>
</dbReference>
<proteinExistence type="predicted"/>
<name>W6ML57_9ASCO</name>
<evidence type="ECO:0000256" key="5">
    <source>
        <dbReference type="ARBA" id="ARBA00022833"/>
    </source>
</evidence>
<protein>
    <recommendedName>
        <fullName evidence="8">C2H2-type domain-containing protein</fullName>
    </recommendedName>
</protein>
<dbReference type="AlphaFoldDB" id="W6ML57"/>
<dbReference type="Gene3D" id="3.30.160.60">
    <property type="entry name" value="Classic Zinc Finger"/>
    <property type="match status" value="2"/>
</dbReference>
<dbReference type="GO" id="GO:0045893">
    <property type="term" value="P:positive regulation of DNA-templated transcription"/>
    <property type="evidence" value="ECO:0007669"/>
    <property type="project" value="UniProtKB-ARBA"/>
</dbReference>
<dbReference type="PROSITE" id="PS00028">
    <property type="entry name" value="ZINC_FINGER_C2H2_1"/>
    <property type="match status" value="1"/>
</dbReference>
<dbReference type="GO" id="GO:0000785">
    <property type="term" value="C:chromatin"/>
    <property type="evidence" value="ECO:0007669"/>
    <property type="project" value="TreeGrafter"/>
</dbReference>
<accession>W6ML57</accession>
<evidence type="ECO:0000256" key="7">
    <source>
        <dbReference type="PROSITE-ProRule" id="PRU00042"/>
    </source>
</evidence>
<organism evidence="9 10">
    <name type="scientific">Kuraishia capsulata CBS 1993</name>
    <dbReference type="NCBI Taxonomy" id="1382522"/>
    <lineage>
        <taxon>Eukaryota</taxon>
        <taxon>Fungi</taxon>
        <taxon>Dikarya</taxon>
        <taxon>Ascomycota</taxon>
        <taxon>Saccharomycotina</taxon>
        <taxon>Pichiomycetes</taxon>
        <taxon>Pichiales</taxon>
        <taxon>Pichiaceae</taxon>
        <taxon>Kuraishia</taxon>
    </lineage>
</organism>
<evidence type="ECO:0000256" key="1">
    <source>
        <dbReference type="ARBA" id="ARBA00004123"/>
    </source>
</evidence>
<dbReference type="FunFam" id="3.30.160.60:FF:000072">
    <property type="entry name" value="zinc finger protein 143 isoform X1"/>
    <property type="match status" value="1"/>
</dbReference>
<keyword evidence="6" id="KW-0539">Nucleus</keyword>
<dbReference type="HOGENOM" id="CLU_1166138_0_0_1"/>
<dbReference type="InterPro" id="IPR013087">
    <property type="entry name" value="Znf_C2H2_type"/>
</dbReference>
<comment type="subcellular location">
    <subcellularLocation>
        <location evidence="1">Nucleus</location>
    </subcellularLocation>
</comment>
<dbReference type="PANTHER" id="PTHR40626">
    <property type="entry name" value="MIP31509P"/>
    <property type="match status" value="1"/>
</dbReference>
<dbReference type="GO" id="GO:0005634">
    <property type="term" value="C:nucleus"/>
    <property type="evidence" value="ECO:0007669"/>
    <property type="project" value="UniProtKB-SubCell"/>
</dbReference>
<evidence type="ECO:0000259" key="8">
    <source>
        <dbReference type="PROSITE" id="PS50157"/>
    </source>
</evidence>
<keyword evidence="10" id="KW-1185">Reference proteome</keyword>
<keyword evidence="5" id="KW-0862">Zinc</keyword>
<reference evidence="9" key="1">
    <citation type="submission" date="2013-12" db="EMBL/GenBank/DDBJ databases">
        <authorList>
            <person name="Genoscope - CEA"/>
        </authorList>
    </citation>
    <scope>NUCLEOTIDE SEQUENCE</scope>
    <source>
        <strain evidence="9">CBS 1993</strain>
    </source>
</reference>
<dbReference type="SUPFAM" id="SSF57667">
    <property type="entry name" value="beta-beta-alpha zinc fingers"/>
    <property type="match status" value="1"/>
</dbReference>
<dbReference type="PROSITE" id="PS50157">
    <property type="entry name" value="ZINC_FINGER_C2H2_2"/>
    <property type="match status" value="2"/>
</dbReference>
<dbReference type="InterPro" id="IPR036236">
    <property type="entry name" value="Znf_C2H2_sf"/>
</dbReference>
<dbReference type="SMART" id="SM00355">
    <property type="entry name" value="ZnF_C2H2"/>
    <property type="match status" value="2"/>
</dbReference>
<dbReference type="STRING" id="1382522.W6ML57"/>
<dbReference type="Pfam" id="PF00096">
    <property type="entry name" value="zf-C2H2"/>
    <property type="match status" value="2"/>
</dbReference>
<dbReference type="RefSeq" id="XP_022459215.1">
    <property type="nucleotide sequence ID" value="XM_022601588.1"/>
</dbReference>
<feature type="domain" description="C2H2-type" evidence="8">
    <location>
        <begin position="8"/>
        <end position="38"/>
    </location>
</feature>
<keyword evidence="3" id="KW-0677">Repeat</keyword>
<dbReference type="GeneID" id="34520603"/>
<dbReference type="GO" id="GO:0000981">
    <property type="term" value="F:DNA-binding transcription factor activity, RNA polymerase II-specific"/>
    <property type="evidence" value="ECO:0007669"/>
    <property type="project" value="InterPro"/>
</dbReference>
<evidence type="ECO:0000313" key="10">
    <source>
        <dbReference type="Proteomes" id="UP000019384"/>
    </source>
</evidence>
<evidence type="ECO:0000256" key="3">
    <source>
        <dbReference type="ARBA" id="ARBA00022737"/>
    </source>
</evidence>
<dbReference type="GO" id="GO:0000978">
    <property type="term" value="F:RNA polymerase II cis-regulatory region sequence-specific DNA binding"/>
    <property type="evidence" value="ECO:0007669"/>
    <property type="project" value="InterPro"/>
</dbReference>
<evidence type="ECO:0000256" key="2">
    <source>
        <dbReference type="ARBA" id="ARBA00022723"/>
    </source>
</evidence>
<gene>
    <name evidence="9" type="ORF">KUCA_T00003197001</name>
</gene>
<sequence>MPKKGRTFQCSGFDGCSMSFTRSEHLARHIRKHTGERPFHCQHCHRSFSRLDNLRQHKQTVHVYENFVLTYPGDKITVRVKTEDLHKIENIIKNDGSESSESASVDGPDYVTESAAKVPSNQLPPPRVSEMFDHTQTFRPKENNRPQPIDIPAPIHKHLPFLTPTSSSPFSPSSPMMARPYNPQSPIIRSSFGTDLTSYSLPLTPGSDTRLPTNTKSWLTNVLNDDT</sequence>
<evidence type="ECO:0000313" key="9">
    <source>
        <dbReference type="EMBL" id="CDK27219.1"/>
    </source>
</evidence>
<keyword evidence="4 7" id="KW-0863">Zinc-finger</keyword>
<dbReference type="Proteomes" id="UP000019384">
    <property type="component" value="Unassembled WGS sequence"/>
</dbReference>
<dbReference type="InterPro" id="IPR051059">
    <property type="entry name" value="VerF-like"/>
</dbReference>
<evidence type="ECO:0000256" key="4">
    <source>
        <dbReference type="ARBA" id="ARBA00022771"/>
    </source>
</evidence>
<feature type="domain" description="C2H2-type" evidence="8">
    <location>
        <begin position="39"/>
        <end position="67"/>
    </location>
</feature>
<dbReference type="PANTHER" id="PTHR40626:SF11">
    <property type="entry name" value="ZINC FINGER PROTEIN YPR022C"/>
    <property type="match status" value="1"/>
</dbReference>
<evidence type="ECO:0000256" key="6">
    <source>
        <dbReference type="ARBA" id="ARBA00023242"/>
    </source>
</evidence>
<keyword evidence="2" id="KW-0479">Metal-binding</keyword>
<dbReference type="GO" id="GO:0008270">
    <property type="term" value="F:zinc ion binding"/>
    <property type="evidence" value="ECO:0007669"/>
    <property type="project" value="UniProtKB-KW"/>
</dbReference>
<dbReference type="EMBL" id="HG793128">
    <property type="protein sequence ID" value="CDK27219.1"/>
    <property type="molecule type" value="Genomic_DNA"/>
</dbReference>
<reference evidence="9" key="2">
    <citation type="submission" date="2014-02" db="EMBL/GenBank/DDBJ databases">
        <title>Complete DNA sequence of /Kuraishia capsulata/ illustrates novel genomic features among budding yeasts (/Saccharomycotina/).</title>
        <authorList>
            <person name="Morales L."/>
            <person name="Noel B."/>
            <person name="Porcel B."/>
            <person name="Marcet-Houben M."/>
            <person name="Hullo M-F."/>
            <person name="Sacerdot C."/>
            <person name="Tekaia F."/>
            <person name="Leh-Louis V."/>
            <person name="Despons L."/>
            <person name="Khanna V."/>
            <person name="Aury J-M."/>
            <person name="Barbe V."/>
            <person name="Couloux A."/>
            <person name="Labadie K."/>
            <person name="Pelletier E."/>
            <person name="Souciet J-L."/>
            <person name="Boekhout T."/>
            <person name="Gabaldon T."/>
            <person name="Wincker P."/>
            <person name="Dujon B."/>
        </authorList>
    </citation>
    <scope>NUCLEOTIDE SEQUENCE</scope>
    <source>
        <strain evidence="9">CBS 1993</strain>
    </source>
</reference>
<dbReference type="OrthoDB" id="10018191at2759"/>